<dbReference type="EMBL" id="GL379816">
    <property type="protein sequence ID" value="EGT45983.1"/>
    <property type="molecule type" value="Genomic_DNA"/>
</dbReference>
<evidence type="ECO:0000313" key="1">
    <source>
        <dbReference type="EMBL" id="EGT45983.1"/>
    </source>
</evidence>
<proteinExistence type="predicted"/>
<keyword evidence="2" id="KW-1185">Reference proteome</keyword>
<evidence type="ECO:0000313" key="2">
    <source>
        <dbReference type="Proteomes" id="UP000008068"/>
    </source>
</evidence>
<dbReference type="Proteomes" id="UP000008068">
    <property type="component" value="Unassembled WGS sequence"/>
</dbReference>
<dbReference type="AlphaFoldDB" id="G0MW91"/>
<accession>G0MW91</accession>
<dbReference type="InParanoid" id="G0MW91"/>
<gene>
    <name evidence="1" type="ORF">CAEBREN_23156</name>
</gene>
<reference evidence="2" key="1">
    <citation type="submission" date="2011-07" db="EMBL/GenBank/DDBJ databases">
        <authorList>
            <consortium name="Caenorhabditis brenneri Sequencing and Analysis Consortium"/>
            <person name="Wilson R.K."/>
        </authorList>
    </citation>
    <scope>NUCLEOTIDE SEQUENCE [LARGE SCALE GENOMIC DNA]</scope>
    <source>
        <strain evidence="2">PB2801</strain>
    </source>
</reference>
<dbReference type="HOGENOM" id="CLU_1612266_0_0_1"/>
<protein>
    <submittedName>
        <fullName evidence="1">Uncharacterized protein</fullName>
    </submittedName>
</protein>
<sequence>MLEEVTFKILEHFDVDFPARYGVFHSLRYGSHEKFYTESYLEDNFYWQISFFVSPPQANLSQYCFLSVTTDLHDKICGPSLGKSCSLYHIVIFNAKNIGEPMFLVTNNRQYTETEGLCREAIKREKLPSKSKNGEAPFWKRLHLSSWNVLVPVKSWIEDSSKMRK</sequence>
<organism evidence="2">
    <name type="scientific">Caenorhabditis brenneri</name>
    <name type="common">Nematode worm</name>
    <dbReference type="NCBI Taxonomy" id="135651"/>
    <lineage>
        <taxon>Eukaryota</taxon>
        <taxon>Metazoa</taxon>
        <taxon>Ecdysozoa</taxon>
        <taxon>Nematoda</taxon>
        <taxon>Chromadorea</taxon>
        <taxon>Rhabditida</taxon>
        <taxon>Rhabditina</taxon>
        <taxon>Rhabditomorpha</taxon>
        <taxon>Rhabditoidea</taxon>
        <taxon>Rhabditidae</taxon>
        <taxon>Peloderinae</taxon>
        <taxon>Caenorhabditis</taxon>
    </lineage>
</organism>
<name>G0MW91_CAEBE</name>